<proteinExistence type="predicted"/>
<organism evidence="1 2">
    <name type="scientific">Hydnomerulius pinastri MD-312</name>
    <dbReference type="NCBI Taxonomy" id="994086"/>
    <lineage>
        <taxon>Eukaryota</taxon>
        <taxon>Fungi</taxon>
        <taxon>Dikarya</taxon>
        <taxon>Basidiomycota</taxon>
        <taxon>Agaricomycotina</taxon>
        <taxon>Agaricomycetes</taxon>
        <taxon>Agaricomycetidae</taxon>
        <taxon>Boletales</taxon>
        <taxon>Boletales incertae sedis</taxon>
        <taxon>Leucogyrophana</taxon>
    </lineage>
</organism>
<gene>
    <name evidence="1" type="ORF">HYDPIDRAFT_115544</name>
</gene>
<sequence>MNIVLGARRPIGLNPLLHHESTQAPGTPWFLDWVQHCASAGAEPLHPLDSDGCRVGIALIDVSAEGR</sequence>
<keyword evidence="2" id="KW-1185">Reference proteome</keyword>
<accession>A0A0C9WCM0</accession>
<reference evidence="1 2" key="1">
    <citation type="submission" date="2014-04" db="EMBL/GenBank/DDBJ databases">
        <title>Evolutionary Origins and Diversification of the Mycorrhizal Mutualists.</title>
        <authorList>
            <consortium name="DOE Joint Genome Institute"/>
            <consortium name="Mycorrhizal Genomics Consortium"/>
            <person name="Kohler A."/>
            <person name="Kuo A."/>
            <person name="Nagy L.G."/>
            <person name="Floudas D."/>
            <person name="Copeland A."/>
            <person name="Barry K.W."/>
            <person name="Cichocki N."/>
            <person name="Veneault-Fourrey C."/>
            <person name="LaButti K."/>
            <person name="Lindquist E.A."/>
            <person name="Lipzen A."/>
            <person name="Lundell T."/>
            <person name="Morin E."/>
            <person name="Murat C."/>
            <person name="Riley R."/>
            <person name="Ohm R."/>
            <person name="Sun H."/>
            <person name="Tunlid A."/>
            <person name="Henrissat B."/>
            <person name="Grigoriev I.V."/>
            <person name="Hibbett D.S."/>
            <person name="Martin F."/>
        </authorList>
    </citation>
    <scope>NUCLEOTIDE SEQUENCE [LARGE SCALE GENOMIC DNA]</scope>
    <source>
        <strain evidence="1 2">MD-312</strain>
    </source>
</reference>
<name>A0A0C9WCM0_9AGAM</name>
<dbReference type="EMBL" id="KN839860">
    <property type="protein sequence ID" value="KIJ61732.1"/>
    <property type="molecule type" value="Genomic_DNA"/>
</dbReference>
<dbReference type="AlphaFoldDB" id="A0A0C9WCM0"/>
<evidence type="ECO:0000313" key="2">
    <source>
        <dbReference type="Proteomes" id="UP000053820"/>
    </source>
</evidence>
<dbReference type="HOGENOM" id="CLU_2812705_0_0_1"/>
<evidence type="ECO:0000313" key="1">
    <source>
        <dbReference type="EMBL" id="KIJ61732.1"/>
    </source>
</evidence>
<dbReference type="Proteomes" id="UP000053820">
    <property type="component" value="Unassembled WGS sequence"/>
</dbReference>
<protein>
    <submittedName>
        <fullName evidence="1">Uncharacterized protein</fullName>
    </submittedName>
</protein>